<reference evidence="1 2" key="1">
    <citation type="submission" date="2019-03" db="EMBL/GenBank/DDBJ databases">
        <title>San Antonio Military Medical Center submission to MRSN (WRAIR), pending publication.</title>
        <authorList>
            <person name="Blyth D.M."/>
            <person name="Mccarthy S.L."/>
            <person name="Schall S.E."/>
            <person name="Stam J.A."/>
            <person name="Ong A.C."/>
            <person name="Mcgann P.T."/>
        </authorList>
    </citation>
    <scope>NUCLEOTIDE SEQUENCE [LARGE SCALE GENOMIC DNA]</scope>
    <source>
        <strain evidence="1 2">MRSN571793</strain>
    </source>
</reference>
<organism evidence="1 2">
    <name type="scientific">Dysgonomonas capnocytophagoides</name>
    <dbReference type="NCBI Taxonomy" id="45254"/>
    <lineage>
        <taxon>Bacteria</taxon>
        <taxon>Pseudomonadati</taxon>
        <taxon>Bacteroidota</taxon>
        <taxon>Bacteroidia</taxon>
        <taxon>Bacteroidales</taxon>
        <taxon>Dysgonomonadaceae</taxon>
        <taxon>Dysgonomonas</taxon>
    </lineage>
</organism>
<evidence type="ECO:0000313" key="1">
    <source>
        <dbReference type="EMBL" id="TFD95646.1"/>
    </source>
</evidence>
<dbReference type="RefSeq" id="WP_134436665.1">
    <property type="nucleotide sequence ID" value="NZ_SOML01000007.1"/>
</dbReference>
<sequence>MRKILLFICCLTFWSCNDEDSFNNTTNETNEQSSVLKGKKDVNLQLKKDFGLALAKIMSENQDVRTFIRSEALKKIDHDYDVVYQLVKAEKINNGKTLEEYLSEYISKENLDKIDSQIPTLTIFVPNLGDEYFSAESWNVEKDIPVVAIRTTETNDVPIIEASGEEWVLEAQYTPISPIVVLKENERLVTTNQDSTISLRSAGSGSSLYFIDEVFDNTTEKSDIKIRSGRYPDTPTPAADLNPEITKVLKSYEIFKNTNNWQRDYIYYDLTTTQTRGKVNKNIQEHIVAFELIDPKGSDDATSVINKICDQTGDPTPNGNTHYLSNCWTDGEFEFLIKCYVASTTGIGSEIKKYIRFSANDLFLPVAVSSGGGRGGIIYVSKKFWLKEKARVNLPLFEWNLETISSSIKISVEEVDSQETVKQSTSTTTEFASNFEYNFTTGQTDKVGLKFGASQKKTMTVLYDITTTKGNDELGDVIVNFGDDVITSSNYSTYNPNQFTPVLGLNDYWLDFNSKYNSGWYRIYISPKVK</sequence>
<dbReference type="EMBL" id="SOML01000007">
    <property type="protein sequence ID" value="TFD95646.1"/>
    <property type="molecule type" value="Genomic_DNA"/>
</dbReference>
<comment type="caution">
    <text evidence="1">The sequence shown here is derived from an EMBL/GenBank/DDBJ whole genome shotgun (WGS) entry which is preliminary data.</text>
</comment>
<protein>
    <submittedName>
        <fullName evidence="1">Uncharacterized protein</fullName>
    </submittedName>
</protein>
<dbReference type="Proteomes" id="UP000297861">
    <property type="component" value="Unassembled WGS sequence"/>
</dbReference>
<keyword evidence="2" id="KW-1185">Reference proteome</keyword>
<evidence type="ECO:0000313" key="2">
    <source>
        <dbReference type="Proteomes" id="UP000297861"/>
    </source>
</evidence>
<gene>
    <name evidence="1" type="ORF">E2605_12490</name>
</gene>
<name>A0A4Y8L584_9BACT</name>
<dbReference type="AlphaFoldDB" id="A0A4Y8L584"/>
<accession>A0A4Y8L584</accession>
<dbReference type="OrthoDB" id="644302at2"/>
<proteinExistence type="predicted"/>